<proteinExistence type="predicted"/>
<evidence type="ECO:0000313" key="2">
    <source>
        <dbReference type="Proteomes" id="UP001180616"/>
    </source>
</evidence>
<dbReference type="Proteomes" id="UP001180616">
    <property type="component" value="Chromosome"/>
</dbReference>
<reference evidence="1" key="1">
    <citation type="submission" date="2023-09" db="EMBL/GenBank/DDBJ databases">
        <authorList>
            <consortium name="CW5 consortium"/>
            <person name="Lu C.-W."/>
        </authorList>
    </citation>
    <scope>NUCLEOTIDE SEQUENCE</scope>
    <source>
        <strain evidence="1">KPS</strain>
    </source>
</reference>
<dbReference type="Pfam" id="PF08809">
    <property type="entry name" value="DUF1799"/>
    <property type="match status" value="1"/>
</dbReference>
<dbReference type="RefSeq" id="WP_309540485.1">
    <property type="nucleotide sequence ID" value="NZ_CP133659.1"/>
</dbReference>
<evidence type="ECO:0000313" key="1">
    <source>
        <dbReference type="EMBL" id="WMW64392.1"/>
    </source>
</evidence>
<sequence>MKACAACRRKFTERRQAAPCAECSHRPPRLFLQSLPAWRLWMAVCTQWRTGFGGLVGLDYSAMYRVAETLNVQITPQVLEKIQLLELDTLTDRKKAGDDD</sequence>
<dbReference type="InterPro" id="IPR014915">
    <property type="entry name" value="Phage_TLS_TfmB"/>
</dbReference>
<gene>
    <name evidence="1" type="ORF">KPS_002404</name>
</gene>
<dbReference type="EMBL" id="CP133659">
    <property type="protein sequence ID" value="WMW64392.1"/>
    <property type="molecule type" value="Genomic_DNA"/>
</dbReference>
<accession>A0ABY9QZS0</accession>
<protein>
    <submittedName>
        <fullName evidence="1">DUF1799 domain-containing protein</fullName>
    </submittedName>
</protein>
<organism evidence="1 2">
    <name type="scientific">Nitratidesulfovibrio liaohensis</name>
    <dbReference type="NCBI Taxonomy" id="2604158"/>
    <lineage>
        <taxon>Bacteria</taxon>
        <taxon>Pseudomonadati</taxon>
        <taxon>Thermodesulfobacteriota</taxon>
        <taxon>Desulfovibrionia</taxon>
        <taxon>Desulfovibrionales</taxon>
        <taxon>Desulfovibrionaceae</taxon>
        <taxon>Nitratidesulfovibrio</taxon>
    </lineage>
</organism>
<keyword evidence="2" id="KW-1185">Reference proteome</keyword>
<name>A0ABY9QZS0_9BACT</name>